<organism evidence="1 2">
    <name type="scientific">Schizophyllum amplum</name>
    <dbReference type="NCBI Taxonomy" id="97359"/>
    <lineage>
        <taxon>Eukaryota</taxon>
        <taxon>Fungi</taxon>
        <taxon>Dikarya</taxon>
        <taxon>Basidiomycota</taxon>
        <taxon>Agaricomycotina</taxon>
        <taxon>Agaricomycetes</taxon>
        <taxon>Agaricomycetidae</taxon>
        <taxon>Agaricales</taxon>
        <taxon>Schizophyllaceae</taxon>
        <taxon>Schizophyllum</taxon>
    </lineage>
</organism>
<evidence type="ECO:0000313" key="2">
    <source>
        <dbReference type="Proteomes" id="UP000320762"/>
    </source>
</evidence>
<keyword evidence="2" id="KW-1185">Reference proteome</keyword>
<dbReference type="EMBL" id="VDMD01000073">
    <property type="protein sequence ID" value="TRM56307.1"/>
    <property type="molecule type" value="Genomic_DNA"/>
</dbReference>
<dbReference type="OrthoDB" id="3025659at2759"/>
<name>A0A550BUU0_9AGAR</name>
<sequence length="165" mass="18445">MTVRHLEQWATSLMAGDPNISTLDEPPRYSEFSDWPGYCAPNTDGSPLLQRRAKALRDQHHPQPQQLQIVMPDYPRPLNEQNQAPPPAVLNLVDGQGGTDMSIEDFCKKYDLTDAIKALLVKNGYAKTRAMRRIKLPELGQMGFAHGEVASFQDAVEDWLADTAV</sequence>
<evidence type="ECO:0000313" key="1">
    <source>
        <dbReference type="EMBL" id="TRM56307.1"/>
    </source>
</evidence>
<proteinExistence type="predicted"/>
<protein>
    <submittedName>
        <fullName evidence="1">Uncharacterized protein</fullName>
    </submittedName>
</protein>
<gene>
    <name evidence="1" type="ORF">BD626DRAFT_256521</name>
</gene>
<comment type="caution">
    <text evidence="1">The sequence shown here is derived from an EMBL/GenBank/DDBJ whole genome shotgun (WGS) entry which is preliminary data.</text>
</comment>
<dbReference type="STRING" id="97359.A0A550BUU0"/>
<accession>A0A550BUU0</accession>
<reference evidence="1 2" key="1">
    <citation type="journal article" date="2019" name="New Phytol.">
        <title>Comparative genomics reveals unique wood-decay strategies and fruiting body development in the Schizophyllaceae.</title>
        <authorList>
            <person name="Almasi E."/>
            <person name="Sahu N."/>
            <person name="Krizsan K."/>
            <person name="Balint B."/>
            <person name="Kovacs G.M."/>
            <person name="Kiss B."/>
            <person name="Cseklye J."/>
            <person name="Drula E."/>
            <person name="Henrissat B."/>
            <person name="Nagy I."/>
            <person name="Chovatia M."/>
            <person name="Adam C."/>
            <person name="LaButti K."/>
            <person name="Lipzen A."/>
            <person name="Riley R."/>
            <person name="Grigoriev I.V."/>
            <person name="Nagy L.G."/>
        </authorList>
    </citation>
    <scope>NUCLEOTIDE SEQUENCE [LARGE SCALE GENOMIC DNA]</scope>
    <source>
        <strain evidence="1 2">NL-1724</strain>
    </source>
</reference>
<dbReference type="Proteomes" id="UP000320762">
    <property type="component" value="Unassembled WGS sequence"/>
</dbReference>
<dbReference type="AlphaFoldDB" id="A0A550BUU0"/>